<comment type="caution">
    <text evidence="1">The sequence shown here is derived from an EMBL/GenBank/DDBJ whole genome shotgun (WGS) entry which is preliminary data.</text>
</comment>
<reference evidence="1" key="1">
    <citation type="submission" date="2021-03" db="EMBL/GenBank/DDBJ databases">
        <title>The complete genome sequence of Acetobacter sp. TBRC 12339.</title>
        <authorList>
            <person name="Charoenyingcharoen P."/>
            <person name="Yukphan P."/>
        </authorList>
    </citation>
    <scope>NUCLEOTIDE SEQUENCE</scope>
    <source>
        <strain evidence="1">TBRC 12339</strain>
    </source>
</reference>
<evidence type="ECO:0000313" key="1">
    <source>
        <dbReference type="EMBL" id="MBO1324666.1"/>
    </source>
</evidence>
<gene>
    <name evidence="1" type="ORF">J2D77_05795</name>
</gene>
<dbReference type="InterPro" id="IPR009560">
    <property type="entry name" value="DUF1176"/>
</dbReference>
<proteinExistence type="predicted"/>
<organism evidence="1 2">
    <name type="scientific">Acetobacter garciniae</name>
    <dbReference type="NCBI Taxonomy" id="2817435"/>
    <lineage>
        <taxon>Bacteria</taxon>
        <taxon>Pseudomonadati</taxon>
        <taxon>Pseudomonadota</taxon>
        <taxon>Alphaproteobacteria</taxon>
        <taxon>Acetobacterales</taxon>
        <taxon>Acetobacteraceae</taxon>
        <taxon>Acetobacter</taxon>
    </lineage>
</organism>
<name>A0A939HM97_9PROT</name>
<sequence length="356" mass="39459">MDIMSKDGRMKSWWGLMVILSLWAGHAWAATPSYNTYGTWFVVCDNGLACDARGFSDDGRQDAELVFRRPAGPEGETSVTIYAPLPVNRTAIRMDGRELVLPAASWTSGDDGSLSTRQPAAVAAFLARIRNATSLRVEKDSAPVPLKGLVAALSRMDARQGRMNGQTALVRRGTRPARMVPAPPPLPHIPLYHAHIMFDAGEPQRLMARTRKLQADFISRQDCDPPTDATQKYLKNDVYGLDDNNALVVIGCQMGPYQGWSLLFVVPRVCGATCQRGLARGGPLAGARPETAGYRRLWSRTHLPRLRLSHRHIDHLSPKTRLERLRHASRMALGPHAFRSDRHEFSGSLRRKRAVG</sequence>
<dbReference type="AlphaFoldDB" id="A0A939HM97"/>
<dbReference type="Proteomes" id="UP000664073">
    <property type="component" value="Unassembled WGS sequence"/>
</dbReference>
<accession>A0A939HM97</accession>
<dbReference type="EMBL" id="JAFVMH010000002">
    <property type="protein sequence ID" value="MBO1324666.1"/>
    <property type="molecule type" value="Genomic_DNA"/>
</dbReference>
<evidence type="ECO:0000313" key="2">
    <source>
        <dbReference type="Proteomes" id="UP000664073"/>
    </source>
</evidence>
<protein>
    <submittedName>
        <fullName evidence="1">DUF1176 domain-containing protein</fullName>
    </submittedName>
</protein>
<keyword evidence="2" id="KW-1185">Reference proteome</keyword>
<dbReference type="Pfam" id="PF06674">
    <property type="entry name" value="DUF1176"/>
    <property type="match status" value="1"/>
</dbReference>